<accession>A0A6A8LS15</accession>
<proteinExistence type="predicted"/>
<comment type="caution">
    <text evidence="2">The sequence shown here is derived from an EMBL/GenBank/DDBJ whole genome shotgun (WGS) entry which is preliminary data.</text>
</comment>
<name>A0A6A8LS15_9LACO</name>
<dbReference type="InterPro" id="IPR036249">
    <property type="entry name" value="Thioredoxin-like_sf"/>
</dbReference>
<feature type="transmembrane region" description="Helical" evidence="1">
    <location>
        <begin position="7"/>
        <end position="29"/>
    </location>
</feature>
<dbReference type="InterPro" id="IPR011767">
    <property type="entry name" value="GLR_AS"/>
</dbReference>
<evidence type="ECO:0000313" key="5">
    <source>
        <dbReference type="Proteomes" id="UP000467635"/>
    </source>
</evidence>
<dbReference type="EMBL" id="WKKX01000808">
    <property type="protein sequence ID" value="MSE09366.1"/>
    <property type="molecule type" value="Genomic_DNA"/>
</dbReference>
<dbReference type="RefSeq" id="WP_170102336.1">
    <property type="nucleotide sequence ID" value="NZ_JABAFL010000002.1"/>
</dbReference>
<dbReference type="Proteomes" id="UP000467635">
    <property type="component" value="Unassembled WGS sequence"/>
</dbReference>
<dbReference type="CDD" id="cd02947">
    <property type="entry name" value="TRX_family"/>
    <property type="match status" value="1"/>
</dbReference>
<sequence>MRYLHKFTVIVQILGVILGICCILISTNWDKNVNMYSNQKYTEKNYEQIISKKNPENYNLIFYKKGCPYCKAAKRDILAYQKNSKYITFFIDVDTKVGRNLVSAYGVRKAATSITFRNGRVNKYLYAQKVGDTYESKKSVLKVIFRE</sequence>
<dbReference type="Gene3D" id="3.40.30.10">
    <property type="entry name" value="Glutaredoxin"/>
    <property type="match status" value="1"/>
</dbReference>
<keyword evidence="1" id="KW-0472">Membrane</keyword>
<evidence type="ECO:0000313" key="2">
    <source>
        <dbReference type="EMBL" id="MSE06101.1"/>
    </source>
</evidence>
<evidence type="ECO:0000313" key="4">
    <source>
        <dbReference type="Proteomes" id="UP000437575"/>
    </source>
</evidence>
<evidence type="ECO:0000256" key="1">
    <source>
        <dbReference type="SAM" id="Phobius"/>
    </source>
</evidence>
<gene>
    <name evidence="3" type="ORF">GKC33_11955</name>
    <name evidence="2" type="ORF">GKC34_09975</name>
</gene>
<dbReference type="Proteomes" id="UP000437575">
    <property type="component" value="Unassembled WGS sequence"/>
</dbReference>
<organism evidence="2 4">
    <name type="scientific">Ligilactobacillus salivarius</name>
    <dbReference type="NCBI Taxonomy" id="1624"/>
    <lineage>
        <taxon>Bacteria</taxon>
        <taxon>Bacillati</taxon>
        <taxon>Bacillota</taxon>
        <taxon>Bacilli</taxon>
        <taxon>Lactobacillales</taxon>
        <taxon>Lactobacillaceae</taxon>
        <taxon>Ligilactobacillus</taxon>
    </lineage>
</organism>
<reference evidence="4 5" key="1">
    <citation type="submission" date="2019-11" db="EMBL/GenBank/DDBJ databases">
        <title>Draft Genome Sequence of Plant Growth-Promoting Rhizosphere-Associated Bacteria.</title>
        <authorList>
            <person name="Vasilyev I.Y."/>
            <person name="Radchenko V."/>
            <person name="Ilnitskaya E.V."/>
        </authorList>
    </citation>
    <scope>NUCLEOTIDE SEQUENCE [LARGE SCALE GENOMIC DNA]</scope>
    <source>
        <strain evidence="3 5">VRA_01-1sq_f</strain>
        <strain evidence="2 4">VRA_1sq_f</strain>
    </source>
</reference>
<keyword evidence="1" id="KW-0812">Transmembrane</keyword>
<dbReference type="PROSITE" id="PS00195">
    <property type="entry name" value="GLUTAREDOXIN_1"/>
    <property type="match status" value="1"/>
</dbReference>
<dbReference type="AlphaFoldDB" id="A0A6A8LS15"/>
<dbReference type="EMBL" id="WKKZ01000607">
    <property type="protein sequence ID" value="MSE06101.1"/>
    <property type="molecule type" value="Genomic_DNA"/>
</dbReference>
<dbReference type="SUPFAM" id="SSF52833">
    <property type="entry name" value="Thioredoxin-like"/>
    <property type="match status" value="1"/>
</dbReference>
<keyword evidence="1" id="KW-1133">Transmembrane helix</keyword>
<protein>
    <submittedName>
        <fullName evidence="2">Thioredoxin</fullName>
    </submittedName>
</protein>
<evidence type="ECO:0000313" key="3">
    <source>
        <dbReference type="EMBL" id="MSE09366.1"/>
    </source>
</evidence>